<name>A0AAD7ZI08_DIPPU</name>
<comment type="caution">
    <text evidence="1">The sequence shown here is derived from an EMBL/GenBank/DDBJ whole genome shotgun (WGS) entry which is preliminary data.</text>
</comment>
<reference evidence="1" key="1">
    <citation type="journal article" date="2023" name="IScience">
        <title>Live-bearing cockroach genome reveals convergent evolutionary mechanisms linked to viviparity in insects and beyond.</title>
        <authorList>
            <person name="Fouks B."/>
            <person name="Harrison M.C."/>
            <person name="Mikhailova A.A."/>
            <person name="Marchal E."/>
            <person name="English S."/>
            <person name="Carruthers M."/>
            <person name="Jennings E.C."/>
            <person name="Chiamaka E.L."/>
            <person name="Frigard R.A."/>
            <person name="Pippel M."/>
            <person name="Attardo G.M."/>
            <person name="Benoit J.B."/>
            <person name="Bornberg-Bauer E."/>
            <person name="Tobe S.S."/>
        </authorList>
    </citation>
    <scope>NUCLEOTIDE SEQUENCE</scope>
    <source>
        <strain evidence="1">Stay&amp;Tobe</strain>
    </source>
</reference>
<feature type="non-terminal residue" evidence="1">
    <location>
        <position position="1"/>
    </location>
</feature>
<sequence length="86" mass="10113">KHNYVMIKKGATYRYKIRNERVLPSAINLKLVCDAEDENYISFFQSPNRSQIFQQPLAEVIVSRLLNPQEYTVRLTLHHCDLSKFA</sequence>
<dbReference type="Proteomes" id="UP001233999">
    <property type="component" value="Unassembled WGS sequence"/>
</dbReference>
<dbReference type="EMBL" id="JASPKZ010008149">
    <property type="protein sequence ID" value="KAJ9580786.1"/>
    <property type="molecule type" value="Genomic_DNA"/>
</dbReference>
<dbReference type="AlphaFoldDB" id="A0AAD7ZI08"/>
<protein>
    <submittedName>
        <fullName evidence="1">Uncharacterized protein</fullName>
    </submittedName>
</protein>
<organism evidence="1 2">
    <name type="scientific">Diploptera punctata</name>
    <name type="common">Pacific beetle cockroach</name>
    <dbReference type="NCBI Taxonomy" id="6984"/>
    <lineage>
        <taxon>Eukaryota</taxon>
        <taxon>Metazoa</taxon>
        <taxon>Ecdysozoa</taxon>
        <taxon>Arthropoda</taxon>
        <taxon>Hexapoda</taxon>
        <taxon>Insecta</taxon>
        <taxon>Pterygota</taxon>
        <taxon>Neoptera</taxon>
        <taxon>Polyneoptera</taxon>
        <taxon>Dictyoptera</taxon>
        <taxon>Blattodea</taxon>
        <taxon>Blaberoidea</taxon>
        <taxon>Blaberidae</taxon>
        <taxon>Diplopterinae</taxon>
        <taxon>Diploptera</taxon>
    </lineage>
</organism>
<reference evidence="1" key="2">
    <citation type="submission" date="2023-05" db="EMBL/GenBank/DDBJ databases">
        <authorList>
            <person name="Fouks B."/>
        </authorList>
    </citation>
    <scope>NUCLEOTIDE SEQUENCE</scope>
    <source>
        <strain evidence="1">Stay&amp;Tobe</strain>
        <tissue evidence="1">Testes</tissue>
    </source>
</reference>
<proteinExistence type="predicted"/>
<gene>
    <name evidence="1" type="ORF">L9F63_024038</name>
</gene>
<keyword evidence="2" id="KW-1185">Reference proteome</keyword>
<evidence type="ECO:0000313" key="1">
    <source>
        <dbReference type="EMBL" id="KAJ9580786.1"/>
    </source>
</evidence>
<evidence type="ECO:0000313" key="2">
    <source>
        <dbReference type="Proteomes" id="UP001233999"/>
    </source>
</evidence>
<accession>A0AAD7ZI08</accession>
<feature type="non-terminal residue" evidence="1">
    <location>
        <position position="86"/>
    </location>
</feature>